<dbReference type="Proteomes" id="UP001187682">
    <property type="component" value="Unassembled WGS sequence"/>
</dbReference>
<comment type="caution">
    <text evidence="4">The sequence shown here is derived from an EMBL/GenBank/DDBJ whole genome shotgun (WGS) entry which is preliminary data.</text>
</comment>
<dbReference type="GO" id="GO:0006508">
    <property type="term" value="P:proteolysis"/>
    <property type="evidence" value="ECO:0007669"/>
    <property type="project" value="InterPro"/>
</dbReference>
<accession>A0AAE8MP67</accession>
<feature type="domain" description="AB hydrolase-1" evidence="3">
    <location>
        <begin position="76"/>
        <end position="234"/>
    </location>
</feature>
<keyword evidence="4" id="KW-0031">Aminopeptidase</keyword>
<evidence type="ECO:0000259" key="3">
    <source>
        <dbReference type="Pfam" id="PF00561"/>
    </source>
</evidence>
<protein>
    <submittedName>
        <fullName evidence="4">Related to prolyl aminopeptidase</fullName>
    </submittedName>
</protein>
<dbReference type="GO" id="GO:0004177">
    <property type="term" value="F:aminopeptidase activity"/>
    <property type="evidence" value="ECO:0007669"/>
    <property type="project" value="UniProtKB-KW"/>
</dbReference>
<comment type="similarity">
    <text evidence="1">Belongs to the peptidase S33 family.</text>
</comment>
<keyword evidence="4" id="KW-0645">Protease</keyword>
<dbReference type="SUPFAM" id="SSF53474">
    <property type="entry name" value="alpha/beta-Hydrolases"/>
    <property type="match status" value="1"/>
</dbReference>
<evidence type="ECO:0000256" key="2">
    <source>
        <dbReference type="ARBA" id="ARBA00022801"/>
    </source>
</evidence>
<dbReference type="EMBL" id="ONZQ02000001">
    <property type="protein sequence ID" value="SPN97115.1"/>
    <property type="molecule type" value="Genomic_DNA"/>
</dbReference>
<dbReference type="AlphaFoldDB" id="A0AAE8MP67"/>
<evidence type="ECO:0000313" key="4">
    <source>
        <dbReference type="EMBL" id="SPN97115.1"/>
    </source>
</evidence>
<keyword evidence="2" id="KW-0378">Hydrolase</keyword>
<name>A0AAE8MP67_9PEZI</name>
<dbReference type="InterPro" id="IPR002410">
    <property type="entry name" value="Peptidase_S33"/>
</dbReference>
<reference evidence="4" key="1">
    <citation type="submission" date="2018-03" db="EMBL/GenBank/DDBJ databases">
        <authorList>
            <person name="Guldener U."/>
        </authorList>
    </citation>
    <scope>NUCLEOTIDE SEQUENCE</scope>
</reference>
<organism evidence="4 5">
    <name type="scientific">Cephalotrichum gorgonifer</name>
    <dbReference type="NCBI Taxonomy" id="2041049"/>
    <lineage>
        <taxon>Eukaryota</taxon>
        <taxon>Fungi</taxon>
        <taxon>Dikarya</taxon>
        <taxon>Ascomycota</taxon>
        <taxon>Pezizomycotina</taxon>
        <taxon>Sordariomycetes</taxon>
        <taxon>Hypocreomycetidae</taxon>
        <taxon>Microascales</taxon>
        <taxon>Microascaceae</taxon>
        <taxon>Cephalotrichum</taxon>
    </lineage>
</organism>
<dbReference type="InterPro" id="IPR029058">
    <property type="entry name" value="AB_hydrolase_fold"/>
</dbReference>
<dbReference type="InterPro" id="IPR000073">
    <property type="entry name" value="AB_hydrolase_1"/>
</dbReference>
<dbReference type="PANTHER" id="PTHR43248">
    <property type="entry name" value="2-SUCCINYL-6-HYDROXY-2,4-CYCLOHEXADIENE-1-CARBOXYLATE SYNTHASE"/>
    <property type="match status" value="1"/>
</dbReference>
<dbReference type="InterPro" id="IPR051601">
    <property type="entry name" value="Serine_prot/Carboxylest_S33"/>
</dbReference>
<dbReference type="PRINTS" id="PR00793">
    <property type="entry name" value="PROAMNOPTASE"/>
</dbReference>
<dbReference type="PANTHER" id="PTHR43248:SF2">
    <property type="entry name" value="PROLYL AMINOPEPTIDASE"/>
    <property type="match status" value="1"/>
</dbReference>
<sequence>MADAQPIPPSPARLLSASSHTAPGKLIITEVSFDVPLNHDIPESTRIRLFGRIVTHREQPIVGDTLPGGGRPWLAYLEGGPGFGNRSPQDSPLVKENLHQSYRILFLDYRGTGLSTPVSATTIPGDSADDKAAYLSHFRQDSIVKDLEAVRLCLTKKDPPNLRSWSIWGQSFGGFVSLTYLSFFPDGLREVFLTGGLAPVNVRPEVVYEATFKKVVERNVAYYEKFPEDATAVHYIASHIKQQGGKIQLPGGGYLTVPRFLTLGISFGGHEGIHSVHALLNKMKLEIAQFGHFTRSTLTALEQDTTFDTDPIYAILHEAIYCYGPGVASDWAAFRVGSKLEPFYWLSADYKAPHRGSESAPLEPLYFSGEMIFPFHFDTYPELISLKEVAQKLALHDEWPRLYDEEQLARNEVSVFAASYVDDMYVDFDLARATAKKVRGIRVFETNALYHNAVRAKSGEVISALMRLRDDPIE</sequence>
<evidence type="ECO:0000313" key="5">
    <source>
        <dbReference type="Proteomes" id="UP001187682"/>
    </source>
</evidence>
<proteinExistence type="inferred from homology"/>
<dbReference type="Pfam" id="PF00561">
    <property type="entry name" value="Abhydrolase_1"/>
    <property type="match status" value="1"/>
</dbReference>
<dbReference type="Gene3D" id="3.40.50.1820">
    <property type="entry name" value="alpha/beta hydrolase"/>
    <property type="match status" value="1"/>
</dbReference>
<evidence type="ECO:0000256" key="1">
    <source>
        <dbReference type="ARBA" id="ARBA00010088"/>
    </source>
</evidence>
<gene>
    <name evidence="4" type="ORF">DNG_00631</name>
</gene>
<keyword evidence="5" id="KW-1185">Reference proteome</keyword>